<evidence type="ECO:0000313" key="5">
    <source>
        <dbReference type="Proteomes" id="UP001108025"/>
    </source>
</evidence>
<keyword evidence="1" id="KW-0479">Metal-binding</keyword>
<keyword evidence="3" id="KW-0732">Signal</keyword>
<keyword evidence="5" id="KW-1185">Reference proteome</keyword>
<keyword evidence="4" id="KW-0456">Lyase</keyword>
<gene>
    <name evidence="4" type="ORF">LO744_17625</name>
</gene>
<name>A0A9Q3YX34_9FLAO</name>
<feature type="signal peptide" evidence="3">
    <location>
        <begin position="1"/>
        <end position="24"/>
    </location>
</feature>
<dbReference type="Proteomes" id="UP001108025">
    <property type="component" value="Unassembled WGS sequence"/>
</dbReference>
<dbReference type="GO" id="GO:0016829">
    <property type="term" value="F:lyase activity"/>
    <property type="evidence" value="ECO:0007669"/>
    <property type="project" value="UniProtKB-KW"/>
</dbReference>
<dbReference type="GO" id="GO:0046872">
    <property type="term" value="F:metal ion binding"/>
    <property type="evidence" value="ECO:0007669"/>
    <property type="project" value="UniProtKB-KW"/>
</dbReference>
<dbReference type="InterPro" id="IPR052063">
    <property type="entry name" value="Polysaccharide_Lyase_1"/>
</dbReference>
<dbReference type="EMBL" id="JAJNAY010000002">
    <property type="protein sequence ID" value="MCD1118663.1"/>
    <property type="molecule type" value="Genomic_DNA"/>
</dbReference>
<evidence type="ECO:0000256" key="3">
    <source>
        <dbReference type="SAM" id="SignalP"/>
    </source>
</evidence>
<protein>
    <submittedName>
        <fullName evidence="4">Pectate lyase</fullName>
    </submittedName>
</protein>
<dbReference type="RefSeq" id="WP_230671720.1">
    <property type="nucleotide sequence ID" value="NZ_JAJNAY010000002.1"/>
</dbReference>
<feature type="chain" id="PRO_5040216768" evidence="3">
    <location>
        <begin position="25"/>
        <end position="472"/>
    </location>
</feature>
<dbReference type="PANTHER" id="PTHR42970:SF1">
    <property type="entry name" value="PECTATE LYASE C-RELATED"/>
    <property type="match status" value="1"/>
</dbReference>
<organism evidence="4 5">
    <name type="scientific">Chryseobacterium turcicum</name>
    <dbReference type="NCBI Taxonomy" id="2898076"/>
    <lineage>
        <taxon>Bacteria</taxon>
        <taxon>Pseudomonadati</taxon>
        <taxon>Bacteroidota</taxon>
        <taxon>Flavobacteriia</taxon>
        <taxon>Flavobacteriales</taxon>
        <taxon>Weeksellaceae</taxon>
        <taxon>Chryseobacterium group</taxon>
        <taxon>Chryseobacterium</taxon>
    </lineage>
</organism>
<dbReference type="PANTHER" id="PTHR42970">
    <property type="entry name" value="PECTATE LYASE C-RELATED"/>
    <property type="match status" value="1"/>
</dbReference>
<evidence type="ECO:0000313" key="4">
    <source>
        <dbReference type="EMBL" id="MCD1118663.1"/>
    </source>
</evidence>
<dbReference type="Gene3D" id="2.160.20.10">
    <property type="entry name" value="Single-stranded right-handed beta-helix, Pectin lyase-like"/>
    <property type="match status" value="1"/>
</dbReference>
<comment type="caution">
    <text evidence="4">The sequence shown here is derived from an EMBL/GenBank/DDBJ whole genome shotgun (WGS) entry which is preliminary data.</text>
</comment>
<evidence type="ECO:0000256" key="1">
    <source>
        <dbReference type="ARBA" id="ARBA00022723"/>
    </source>
</evidence>
<accession>A0A9Q3YX34</accession>
<reference evidence="4" key="1">
    <citation type="submission" date="2021-11" db="EMBL/GenBank/DDBJ databases">
        <title>Description of novel Chryseobacterium species.</title>
        <authorList>
            <person name="Saticioglu I.B."/>
            <person name="Ay H."/>
            <person name="Altun S."/>
            <person name="Duman M."/>
        </authorList>
    </citation>
    <scope>NUCLEOTIDE SEQUENCE</scope>
    <source>
        <strain evidence="4">C-17</strain>
    </source>
</reference>
<dbReference type="AlphaFoldDB" id="A0A9Q3YX34"/>
<dbReference type="InterPro" id="IPR012334">
    <property type="entry name" value="Pectin_lyas_fold"/>
</dbReference>
<keyword evidence="2" id="KW-0325">Glycoprotein</keyword>
<dbReference type="InterPro" id="IPR011050">
    <property type="entry name" value="Pectin_lyase_fold/virulence"/>
</dbReference>
<evidence type="ECO:0000256" key="2">
    <source>
        <dbReference type="ARBA" id="ARBA00023180"/>
    </source>
</evidence>
<proteinExistence type="predicted"/>
<dbReference type="SUPFAM" id="SSF51126">
    <property type="entry name" value="Pectin lyase-like"/>
    <property type="match status" value="1"/>
</dbReference>
<sequence>MKLNLKHKIFTTSIFAMLSFSVSAQEKIVSFSGAEGFGRYTTGGRGGKVLFVTKLTDDGSEGTLRHALEQKGAKYIVFKIAGTIYLESPLRIKEGNVTIAGQTAPGDGITIANYETFVAADNVIIRFLRFRMGDQKKHEGDALGARFMKGLIVDHCSMSWSTDETVSIYVNENTTLQWCVIAESLRNSAHQKGAHGYGGIAGGKFASFHHNIYAHHDSRNPRLGEYAGSKFALTDLTDFRNNVIYNWGHNNVYGGEGMNVNIINNYYKPGPATLTKKRIVAIDKNEKPETEVYNIWGKYYINGNVSEGNPEVTADNWNNGVFNQMKNSYNLTEADKNTIKINQPHNIQNNVKTDSPKEAYEKILKIGGASLVRDAVDLHVLKDVKNGTFTYNGSRGSKNGIIDSQNDVGGFPDLKQGKIFLDSDNDGMPDAWEIKQNLNPKKANANGRDLDKNYDNIEVYMNDLVKKITERQ</sequence>